<protein>
    <submittedName>
        <fullName evidence="2">Branched-chain amino acid:cation transporter, LIVCS family</fullName>
    </submittedName>
</protein>
<evidence type="ECO:0000256" key="1">
    <source>
        <dbReference type="SAM" id="Phobius"/>
    </source>
</evidence>
<dbReference type="OrthoDB" id="1274611at2"/>
<proteinExistence type="predicted"/>
<evidence type="ECO:0000313" key="3">
    <source>
        <dbReference type="Proteomes" id="UP000184047"/>
    </source>
</evidence>
<keyword evidence="1" id="KW-0472">Membrane</keyword>
<feature type="transmembrane region" description="Helical" evidence="1">
    <location>
        <begin position="43"/>
        <end position="64"/>
    </location>
</feature>
<keyword evidence="3" id="KW-1185">Reference proteome</keyword>
<dbReference type="EMBL" id="FQWT01000002">
    <property type="protein sequence ID" value="SHG88697.1"/>
    <property type="molecule type" value="Genomic_DNA"/>
</dbReference>
<gene>
    <name evidence="2" type="ORF">SAMN05421866_1443</name>
</gene>
<reference evidence="3" key="1">
    <citation type="submission" date="2016-11" db="EMBL/GenBank/DDBJ databases">
        <authorList>
            <person name="Varghese N."/>
            <person name="Submissions S."/>
        </authorList>
    </citation>
    <scope>NUCLEOTIDE SEQUENCE [LARGE SCALE GENOMIC DNA]</scope>
    <source>
        <strain evidence="3">DSM 19055</strain>
    </source>
</reference>
<evidence type="ECO:0000313" key="2">
    <source>
        <dbReference type="EMBL" id="SHG88697.1"/>
    </source>
</evidence>
<keyword evidence="1" id="KW-0812">Transmembrane</keyword>
<accession>A0A1M5NGW8</accession>
<sequence length="99" mass="11049">MKDHQIINIGKYIFGLCFMLGNICLFGYLITRNDGFVACGYMLLTWGTIVNLLFVIGLLIYGIASRSKLKACLKAIGLLLINIPLAYLYVLIGINLIFK</sequence>
<dbReference type="AlphaFoldDB" id="A0A1M5NGW8"/>
<dbReference type="Proteomes" id="UP000184047">
    <property type="component" value="Unassembled WGS sequence"/>
</dbReference>
<feature type="transmembrane region" description="Helical" evidence="1">
    <location>
        <begin position="76"/>
        <end position="98"/>
    </location>
</feature>
<dbReference type="RefSeq" id="WP_073061416.1">
    <property type="nucleotide sequence ID" value="NZ_FQWT01000002.1"/>
</dbReference>
<name>A0A1M5NGW8_9FLAO</name>
<feature type="transmembrane region" description="Helical" evidence="1">
    <location>
        <begin position="12"/>
        <end position="31"/>
    </location>
</feature>
<keyword evidence="1" id="KW-1133">Transmembrane helix</keyword>
<organism evidence="2 3">
    <name type="scientific">Chryseobacterium oranimense</name>
    <dbReference type="NCBI Taxonomy" id="421058"/>
    <lineage>
        <taxon>Bacteria</taxon>
        <taxon>Pseudomonadati</taxon>
        <taxon>Bacteroidota</taxon>
        <taxon>Flavobacteriia</taxon>
        <taxon>Flavobacteriales</taxon>
        <taxon>Weeksellaceae</taxon>
        <taxon>Chryseobacterium group</taxon>
        <taxon>Chryseobacterium</taxon>
    </lineage>
</organism>
<dbReference type="STRING" id="421058.SAMN05421866_1443"/>